<organism evidence="1 2">
    <name type="scientific">Pyramidobacter piscolens W5455</name>
    <dbReference type="NCBI Taxonomy" id="352165"/>
    <lineage>
        <taxon>Bacteria</taxon>
        <taxon>Thermotogati</taxon>
        <taxon>Synergistota</taxon>
        <taxon>Synergistia</taxon>
        <taxon>Synergistales</taxon>
        <taxon>Dethiosulfovibrionaceae</taxon>
        <taxon>Pyramidobacter</taxon>
    </lineage>
</organism>
<accession>A0ABP2HT27</accession>
<dbReference type="EMBL" id="ADFP01000079">
    <property type="protein sequence ID" value="EFB90493.1"/>
    <property type="molecule type" value="Genomic_DNA"/>
</dbReference>
<dbReference type="Proteomes" id="UP000006462">
    <property type="component" value="Unassembled WGS sequence"/>
</dbReference>
<name>A0ABP2HT27_9BACT</name>
<proteinExistence type="predicted"/>
<comment type="caution">
    <text evidence="1">The sequence shown here is derived from an EMBL/GenBank/DDBJ whole genome shotgun (WGS) entry which is preliminary data.</text>
</comment>
<keyword evidence="2" id="KW-1185">Reference proteome</keyword>
<sequence length="40" mass="5000">MEIAHTHIPALTRQVFFNPIILFLRNFHMYIIDYYWVIVY</sequence>
<evidence type="ECO:0000313" key="2">
    <source>
        <dbReference type="Proteomes" id="UP000006462"/>
    </source>
</evidence>
<protein>
    <submittedName>
        <fullName evidence="1">Uncharacterized protein</fullName>
    </submittedName>
</protein>
<gene>
    <name evidence="1" type="ORF">HMPREF7215_2129</name>
</gene>
<evidence type="ECO:0000313" key="1">
    <source>
        <dbReference type="EMBL" id="EFB90493.1"/>
    </source>
</evidence>
<reference evidence="1 2" key="1">
    <citation type="submission" date="2009-12" db="EMBL/GenBank/DDBJ databases">
        <authorList>
            <person name="Shrivastava S."/>
            <person name="Madupu R."/>
            <person name="Durkin A.S."/>
            <person name="Torralba M."/>
            <person name="Methe B."/>
            <person name="Sutton G.G."/>
            <person name="Strausberg R.L."/>
            <person name="Nelson K.E."/>
        </authorList>
    </citation>
    <scope>NUCLEOTIDE SEQUENCE [LARGE SCALE GENOMIC DNA]</scope>
    <source>
        <strain evidence="1 2">W5455</strain>
    </source>
</reference>